<organism evidence="1">
    <name type="scientific">Salmonella enterica subsp. enterica serovar Aqua</name>
    <dbReference type="NCBI Taxonomy" id="1302615"/>
    <lineage>
        <taxon>Bacteria</taxon>
        <taxon>Pseudomonadati</taxon>
        <taxon>Pseudomonadota</taxon>
        <taxon>Gammaproteobacteria</taxon>
        <taxon>Enterobacterales</taxon>
        <taxon>Enterobacteriaceae</taxon>
        <taxon>Salmonella</taxon>
    </lineage>
</organism>
<dbReference type="AlphaFoldDB" id="A0A5X6EPU9"/>
<evidence type="ECO:0008006" key="2">
    <source>
        <dbReference type="Google" id="ProtNLM"/>
    </source>
</evidence>
<gene>
    <name evidence="1" type="ORF">EKG95_23240</name>
</gene>
<protein>
    <recommendedName>
        <fullName evidence="2">Ead/Ea22-like family protein</fullName>
    </recommendedName>
</protein>
<comment type="caution">
    <text evidence="1">The sequence shown here is derived from an EMBL/GenBank/DDBJ whole genome shotgun (WGS) entry which is preliminary data.</text>
</comment>
<name>A0A5X6EPU9_SALET</name>
<proteinExistence type="predicted"/>
<reference evidence="1" key="1">
    <citation type="submission" date="2018-12" db="EMBL/GenBank/DDBJ databases">
        <authorList>
            <person name="Ashton P.M."/>
            <person name="Dallman T."/>
            <person name="Nair S."/>
            <person name="De Pinna E."/>
            <person name="Peters T."/>
            <person name="Grant K."/>
        </authorList>
    </citation>
    <scope>NUCLEOTIDE SEQUENCE</scope>
    <source>
        <strain evidence="1">650060</strain>
    </source>
</reference>
<dbReference type="EMBL" id="AAHUDZ010000042">
    <property type="protein sequence ID" value="ECA3794678.1"/>
    <property type="molecule type" value="Genomic_DNA"/>
</dbReference>
<evidence type="ECO:0000313" key="1">
    <source>
        <dbReference type="EMBL" id="ECA3794678.1"/>
    </source>
</evidence>
<accession>A0A5X6EPU9</accession>
<sequence length="291" mass="32224">MKKINTETATYSVIEKGGKDGLTLNQLAERNAEYVAEISRLEAKCIAIVAENTALKSAKEIIRYLNANREEASFCGIDDCHIDDAAEAMITPATDAFLAELRTQARNELIDELGSRFTELSKTVEPPELRSGAAGAAAFVSAFRKGTELEIESSVNDAAIIELKQQYSRLQEARYDTPAVKDVIAERQRQQSVEGWTPEHDDEHGDGELALAASCYAENFALFSTWQDGESVDWSDAPQPANWPWSLEWWKPSSPRRDLVKAGALILAEIERGDRAFATDAKERGGVLWLK</sequence>